<evidence type="ECO:0000259" key="11">
    <source>
        <dbReference type="Pfam" id="PF13609"/>
    </source>
</evidence>
<reference evidence="12 13" key="1">
    <citation type="submission" date="2010-12" db="EMBL/GenBank/DDBJ databases">
        <authorList>
            <person name="Muzny D."/>
            <person name="Qin X."/>
            <person name="Deng J."/>
            <person name="Jiang H."/>
            <person name="Liu Y."/>
            <person name="Qu J."/>
            <person name="Song X.-Z."/>
            <person name="Zhang L."/>
            <person name="Thornton R."/>
            <person name="Coyle M."/>
            <person name="Francisco L."/>
            <person name="Jackson L."/>
            <person name="Javaid M."/>
            <person name="Korchina V."/>
            <person name="Kovar C."/>
            <person name="Mata R."/>
            <person name="Mathew T."/>
            <person name="Ngo R."/>
            <person name="Nguyen L."/>
            <person name="Nguyen N."/>
            <person name="Okwuonu G."/>
            <person name="Ongeri F."/>
            <person name="Pham C."/>
            <person name="Simmons D."/>
            <person name="Wilczek-Boney K."/>
            <person name="Hale W."/>
            <person name="Jakkamsetti A."/>
            <person name="Pham P."/>
            <person name="Ruth R."/>
            <person name="San Lucas F."/>
            <person name="Warren J."/>
            <person name="Zhang J."/>
            <person name="Zhao Z."/>
            <person name="Zhou C."/>
            <person name="Zhu D."/>
            <person name="Lee S."/>
            <person name="Bess C."/>
            <person name="Blankenburg K."/>
            <person name="Forbes L."/>
            <person name="Fu Q."/>
            <person name="Gubbala S."/>
            <person name="Hirani K."/>
            <person name="Jayaseelan J.C."/>
            <person name="Lara F."/>
            <person name="Munidasa M."/>
            <person name="Palculict T."/>
            <person name="Patil S."/>
            <person name="Pu L.-L."/>
            <person name="Saada N."/>
            <person name="Tang L."/>
            <person name="Weissenberger G."/>
            <person name="Zhu Y."/>
            <person name="Hemphill L."/>
            <person name="Shang Y."/>
            <person name="Youmans B."/>
            <person name="Ayvaz T."/>
            <person name="Ross M."/>
            <person name="Santibanez J."/>
            <person name="Aqrawi P."/>
            <person name="Gross S."/>
            <person name="Joshi V."/>
            <person name="Fowler G."/>
            <person name="Nazareth L."/>
            <person name="Reid J."/>
            <person name="Worley K."/>
            <person name="Petrosino J."/>
            <person name="Highlander S."/>
            <person name="Gibbs R."/>
        </authorList>
    </citation>
    <scope>NUCLEOTIDE SEQUENCE [LARGE SCALE GENOMIC DNA]</scope>
    <source>
        <strain evidence="12 13">ATCC 51599</strain>
    </source>
</reference>
<dbReference type="InterPro" id="IPR033900">
    <property type="entry name" value="Gram_neg_porin_domain"/>
</dbReference>
<comment type="subunit">
    <text evidence="2">Homotrimer.</text>
</comment>
<dbReference type="PANTHER" id="PTHR34501">
    <property type="entry name" value="PROTEIN YDDL-RELATED"/>
    <property type="match status" value="1"/>
</dbReference>
<dbReference type="GO" id="GO:0006811">
    <property type="term" value="P:monoatomic ion transport"/>
    <property type="evidence" value="ECO:0007669"/>
    <property type="project" value="UniProtKB-KW"/>
</dbReference>
<keyword evidence="4" id="KW-1134">Transmembrane beta strand</keyword>
<dbReference type="GO" id="GO:0015288">
    <property type="term" value="F:porin activity"/>
    <property type="evidence" value="ECO:0007669"/>
    <property type="project" value="UniProtKB-KW"/>
</dbReference>
<sequence>MILAEVPTDRIQGNSGDSAMKKTLVALAVAAAVPAFAQAQTSIQLTGSVDVAVESLNKDANSSGKSDLQINDGIWGGSRVGIVGSEDLGNGLKAIFNLEYRARADTGRLANANRFWQGKSWVGLDGGFGTIKLGRQSTPMSDVIELGDMTGQSWYYSSDGLAGIVSKTDNLLVYSTPSLGGFKLQAAYGAGEATANTPVNGAAAGASDNLNKLNDMYAVSGIGEWGGFSVGVGYQSFDGGKINNLKRRNELAASIGMKLGDFGAGLGYGQSELKAQAGTSNKTKGFYGSLSYQVTDNGTAYLNYVRLDPQGDKNNQSGVGLTYAHGLSKRTFVYGAVGIGKNDANDDKPRRIALGVRHFF</sequence>
<accession>E7RU42</accession>
<dbReference type="GO" id="GO:0009279">
    <property type="term" value="C:cell outer membrane"/>
    <property type="evidence" value="ECO:0007669"/>
    <property type="project" value="UniProtKB-SubCell"/>
</dbReference>
<dbReference type="Pfam" id="PF13609">
    <property type="entry name" value="Porin_4"/>
    <property type="match status" value="1"/>
</dbReference>
<evidence type="ECO:0000313" key="13">
    <source>
        <dbReference type="Proteomes" id="UP000011021"/>
    </source>
</evidence>
<protein>
    <submittedName>
        <fullName evidence="12">Gram-negative porin</fullName>
    </submittedName>
</protein>
<evidence type="ECO:0000256" key="4">
    <source>
        <dbReference type="ARBA" id="ARBA00022452"/>
    </source>
</evidence>
<keyword evidence="9" id="KW-0472">Membrane</keyword>
<dbReference type="STRING" id="887898.HMPREF0551_0008"/>
<comment type="caution">
    <text evidence="12">The sequence shown here is derived from an EMBL/GenBank/DDBJ whole genome shotgun (WGS) entry which is preliminary data.</text>
</comment>
<evidence type="ECO:0000313" key="12">
    <source>
        <dbReference type="EMBL" id="EFV95825.1"/>
    </source>
</evidence>
<proteinExistence type="predicted"/>
<evidence type="ECO:0000256" key="8">
    <source>
        <dbReference type="ARBA" id="ARBA00023114"/>
    </source>
</evidence>
<evidence type="ECO:0000256" key="1">
    <source>
        <dbReference type="ARBA" id="ARBA00004571"/>
    </source>
</evidence>
<evidence type="ECO:0000256" key="9">
    <source>
        <dbReference type="ARBA" id="ARBA00023136"/>
    </source>
</evidence>
<dbReference type="PRINTS" id="PR00184">
    <property type="entry name" value="NEISSPPORIN"/>
</dbReference>
<dbReference type="CDD" id="cd00342">
    <property type="entry name" value="gram_neg_porins"/>
    <property type="match status" value="1"/>
</dbReference>
<dbReference type="EMBL" id="AEQP01000001">
    <property type="protein sequence ID" value="EFV95825.1"/>
    <property type="molecule type" value="Genomic_DNA"/>
</dbReference>
<comment type="subcellular location">
    <subcellularLocation>
        <location evidence="1">Cell outer membrane</location>
        <topology evidence="1">Multi-pass membrane protein</topology>
    </subcellularLocation>
</comment>
<dbReference type="InterPro" id="IPR002299">
    <property type="entry name" value="Porin_Neis"/>
</dbReference>
<dbReference type="Proteomes" id="UP000011021">
    <property type="component" value="Unassembled WGS sequence"/>
</dbReference>
<evidence type="ECO:0000256" key="10">
    <source>
        <dbReference type="ARBA" id="ARBA00023237"/>
    </source>
</evidence>
<evidence type="ECO:0000256" key="7">
    <source>
        <dbReference type="ARBA" id="ARBA00023065"/>
    </source>
</evidence>
<keyword evidence="10" id="KW-0998">Cell outer membrane</keyword>
<dbReference type="GO" id="GO:0046930">
    <property type="term" value="C:pore complex"/>
    <property type="evidence" value="ECO:0007669"/>
    <property type="project" value="UniProtKB-KW"/>
</dbReference>
<evidence type="ECO:0000256" key="2">
    <source>
        <dbReference type="ARBA" id="ARBA00011233"/>
    </source>
</evidence>
<keyword evidence="5" id="KW-0812">Transmembrane</keyword>
<keyword evidence="8" id="KW-0626">Porin</keyword>
<keyword evidence="7" id="KW-0406">Ion transport</keyword>
<dbReference type="eggNOG" id="COG3203">
    <property type="taxonomic scope" value="Bacteria"/>
</dbReference>
<evidence type="ECO:0000256" key="3">
    <source>
        <dbReference type="ARBA" id="ARBA00022448"/>
    </source>
</evidence>
<keyword evidence="13" id="KW-1185">Reference proteome</keyword>
<dbReference type="InterPro" id="IPR023614">
    <property type="entry name" value="Porin_dom_sf"/>
</dbReference>
<keyword evidence="6" id="KW-0732">Signal</keyword>
<evidence type="ECO:0000256" key="6">
    <source>
        <dbReference type="ARBA" id="ARBA00022729"/>
    </source>
</evidence>
<dbReference type="AlphaFoldDB" id="E7RU42"/>
<dbReference type="Gene3D" id="2.40.160.10">
    <property type="entry name" value="Porin"/>
    <property type="match status" value="1"/>
</dbReference>
<name>E7RU42_9BURK</name>
<organism evidence="12 13">
    <name type="scientific">Lautropia mirabilis ATCC 51599</name>
    <dbReference type="NCBI Taxonomy" id="887898"/>
    <lineage>
        <taxon>Bacteria</taxon>
        <taxon>Pseudomonadati</taxon>
        <taxon>Pseudomonadota</taxon>
        <taxon>Betaproteobacteria</taxon>
        <taxon>Burkholderiales</taxon>
        <taxon>Burkholderiaceae</taxon>
        <taxon>Lautropia</taxon>
    </lineage>
</organism>
<gene>
    <name evidence="12" type="ORF">HMPREF0551_0008</name>
</gene>
<evidence type="ECO:0000256" key="5">
    <source>
        <dbReference type="ARBA" id="ARBA00022692"/>
    </source>
</evidence>
<dbReference type="HOGENOM" id="CLU_038238_1_1_4"/>
<dbReference type="PANTHER" id="PTHR34501:SF9">
    <property type="entry name" value="MAJOR OUTER MEMBRANE PROTEIN P.IA"/>
    <property type="match status" value="1"/>
</dbReference>
<keyword evidence="3" id="KW-0813">Transport</keyword>
<dbReference type="InterPro" id="IPR050298">
    <property type="entry name" value="Gram-neg_bact_OMP"/>
</dbReference>
<dbReference type="SUPFAM" id="SSF56935">
    <property type="entry name" value="Porins"/>
    <property type="match status" value="1"/>
</dbReference>
<feature type="domain" description="Porin" evidence="11">
    <location>
        <begin position="26"/>
        <end position="344"/>
    </location>
</feature>